<dbReference type="Proteomes" id="UP000756132">
    <property type="component" value="Chromosome 5"/>
</dbReference>
<dbReference type="KEGG" id="ffu:CLAFUR5_06487"/>
<reference evidence="2" key="1">
    <citation type="submission" date="2021-12" db="EMBL/GenBank/DDBJ databases">
        <authorList>
            <person name="Zaccaron A."/>
            <person name="Stergiopoulos I."/>
        </authorList>
    </citation>
    <scope>NUCLEOTIDE SEQUENCE</scope>
    <source>
        <strain evidence="2">Race5_Kim</strain>
    </source>
</reference>
<dbReference type="RefSeq" id="XP_047761872.1">
    <property type="nucleotide sequence ID" value="XM_047905635.1"/>
</dbReference>
<evidence type="ECO:0000313" key="2">
    <source>
        <dbReference type="EMBL" id="UJO17506.1"/>
    </source>
</evidence>
<gene>
    <name evidence="2" type="ORF">CLAFUR5_06487</name>
</gene>
<name>A0A9Q8P923_PASFU</name>
<dbReference type="OrthoDB" id="2333384at2759"/>
<protein>
    <submittedName>
        <fullName evidence="2">Uncharacterized protein</fullName>
    </submittedName>
</protein>
<organism evidence="2 3">
    <name type="scientific">Passalora fulva</name>
    <name type="common">Tomato leaf mold</name>
    <name type="synonym">Cladosporium fulvum</name>
    <dbReference type="NCBI Taxonomy" id="5499"/>
    <lineage>
        <taxon>Eukaryota</taxon>
        <taxon>Fungi</taxon>
        <taxon>Dikarya</taxon>
        <taxon>Ascomycota</taxon>
        <taxon>Pezizomycotina</taxon>
        <taxon>Dothideomycetes</taxon>
        <taxon>Dothideomycetidae</taxon>
        <taxon>Mycosphaerellales</taxon>
        <taxon>Mycosphaerellaceae</taxon>
        <taxon>Fulvia</taxon>
    </lineage>
</organism>
<proteinExistence type="predicted"/>
<dbReference type="GeneID" id="71986365"/>
<evidence type="ECO:0000313" key="3">
    <source>
        <dbReference type="Proteomes" id="UP000756132"/>
    </source>
</evidence>
<sequence>MFQQQLVFQGAAPQPDSPGLKGRIAKITTKAAEQPKHVFNTIVSALPQELYIGQRLEFEVAINPDIINASSTEELPEVSLDACTITLFCQTNGPHPEHIEVLRQKVNKQRPSGPFSADTGFRKTVDGGTFGHMPSTFNFRNVSQSYKLRLDLQFYAAGSTVAMKKELPVIVYPYRAPREDDSLPSYEEVMGGHSRSASVV</sequence>
<dbReference type="AlphaFoldDB" id="A0A9Q8P923"/>
<evidence type="ECO:0000256" key="1">
    <source>
        <dbReference type="SAM" id="MobiDB-lite"/>
    </source>
</evidence>
<feature type="region of interest" description="Disordered" evidence="1">
    <location>
        <begin position="1"/>
        <end position="20"/>
    </location>
</feature>
<keyword evidence="3" id="KW-1185">Reference proteome</keyword>
<dbReference type="EMBL" id="CP090167">
    <property type="protein sequence ID" value="UJO17506.1"/>
    <property type="molecule type" value="Genomic_DNA"/>
</dbReference>
<reference evidence="2" key="2">
    <citation type="journal article" date="2022" name="Microb. Genom.">
        <title>A chromosome-scale genome assembly of the tomato pathogen Cladosporium fulvum reveals a compartmentalized genome architecture and the presence of a dispensable chromosome.</title>
        <authorList>
            <person name="Zaccaron A.Z."/>
            <person name="Chen L.H."/>
            <person name="Samaras A."/>
            <person name="Stergiopoulos I."/>
        </authorList>
    </citation>
    <scope>NUCLEOTIDE SEQUENCE</scope>
    <source>
        <strain evidence="2">Race5_Kim</strain>
    </source>
</reference>
<accession>A0A9Q8P923</accession>